<organism evidence="1 2">
    <name type="scientific">Acetobacter fabarum</name>
    <dbReference type="NCBI Taxonomy" id="483199"/>
    <lineage>
        <taxon>Bacteria</taxon>
        <taxon>Pseudomonadati</taxon>
        <taxon>Pseudomonadota</taxon>
        <taxon>Alphaproteobacteria</taxon>
        <taxon>Acetobacterales</taxon>
        <taxon>Acetobacteraceae</taxon>
        <taxon>Acetobacter</taxon>
    </lineage>
</organism>
<dbReference type="Pfam" id="PF23840">
    <property type="entry name" value="Phage_tail_terminator"/>
    <property type="match status" value="1"/>
</dbReference>
<accession>A0A269XX06</accession>
<sequence length="188" mass="20683">MNISDVIRHIRENSTFLAKDPNGERCCAGAAELAQIVDKAWLSRPAAYVLPVEDDAEGNVSQNGLDQEVTQTISIVVDLPNAADPRGQLSASTLDAARADLFRCLLNWRPDWSTGNQGFSYAGGNLVQMDRQRMHWQFRFSLKILITDEDGWQQPAEQITEINGTLTDPQTGEETSLSFAVSNDGANT</sequence>
<dbReference type="EMBL" id="NCXK01000011">
    <property type="protein sequence ID" value="PAK77827.1"/>
    <property type="molecule type" value="Genomic_DNA"/>
</dbReference>
<reference evidence="1 2" key="1">
    <citation type="submission" date="2017-04" db="EMBL/GenBank/DDBJ databases">
        <title>Kefir bacterial isolates.</title>
        <authorList>
            <person name="Kim Y."/>
            <person name="Blasche S."/>
            <person name="Patil K.R."/>
        </authorList>
    </citation>
    <scope>NUCLEOTIDE SEQUENCE [LARGE SCALE GENOMIC DNA]</scope>
    <source>
        <strain evidence="1 2">KR</strain>
    </source>
</reference>
<protein>
    <recommendedName>
        <fullName evidence="3">Bacteriophage protein</fullName>
    </recommendedName>
</protein>
<evidence type="ECO:0008006" key="3">
    <source>
        <dbReference type="Google" id="ProtNLM"/>
    </source>
</evidence>
<name>A0A269XX06_9PROT</name>
<dbReference type="Proteomes" id="UP000216151">
    <property type="component" value="Unassembled WGS sequence"/>
</dbReference>
<comment type="caution">
    <text evidence="1">The sequence shown here is derived from an EMBL/GenBank/DDBJ whole genome shotgun (WGS) entry which is preliminary data.</text>
</comment>
<gene>
    <name evidence="1" type="ORF">B8X00_09115</name>
</gene>
<dbReference type="InterPro" id="IPR056912">
    <property type="entry name" value="Phage_JBD30_tail_term-like"/>
</dbReference>
<dbReference type="OrthoDB" id="7282508at2"/>
<evidence type="ECO:0000313" key="2">
    <source>
        <dbReference type="Proteomes" id="UP000216151"/>
    </source>
</evidence>
<keyword evidence="2" id="KW-1185">Reference proteome</keyword>
<evidence type="ECO:0000313" key="1">
    <source>
        <dbReference type="EMBL" id="PAK77827.1"/>
    </source>
</evidence>
<proteinExistence type="predicted"/>
<dbReference type="AlphaFoldDB" id="A0A269XX06"/>
<dbReference type="RefSeq" id="WP_095349941.1">
    <property type="nucleotide sequence ID" value="NZ_NCXK01000011.1"/>
</dbReference>